<evidence type="ECO:0000313" key="2">
    <source>
        <dbReference type="Proteomes" id="UP000593929"/>
    </source>
</evidence>
<dbReference type="RefSeq" id="WP_056967924.1">
    <property type="nucleotide sequence ID" value="NZ_CBCRVQ010000010.1"/>
</dbReference>
<proteinExistence type="predicted"/>
<protein>
    <submittedName>
        <fullName evidence="1">Uncharacterized protein</fullName>
    </submittedName>
</protein>
<dbReference type="AlphaFoldDB" id="A0A7L9VQP9"/>
<gene>
    <name evidence="1" type="ORF">LM011_09830</name>
</gene>
<organism evidence="1 2">
    <name type="scientific">Limosilactobacillus mucosae</name>
    <name type="common">Lactobacillus mucosae</name>
    <dbReference type="NCBI Taxonomy" id="97478"/>
    <lineage>
        <taxon>Bacteria</taxon>
        <taxon>Bacillati</taxon>
        <taxon>Bacillota</taxon>
        <taxon>Bacilli</taxon>
        <taxon>Lactobacillales</taxon>
        <taxon>Lactobacillaceae</taxon>
        <taxon>Limosilactobacillus</taxon>
    </lineage>
</organism>
<sequence>MEMKQVKIRFQQRQPVTLGDRRWYLIEEINYNNGEVMLDECCYEFKKDGGKLVSKHLPKVLATVGSIEVPGLLMYKPSDLGWWF</sequence>
<dbReference type="EMBL" id="CP062966">
    <property type="protein sequence ID" value="QOL69651.1"/>
    <property type="molecule type" value="Genomic_DNA"/>
</dbReference>
<reference evidence="1 2" key="1">
    <citation type="submission" date="2020-10" db="EMBL/GenBank/DDBJ databases">
        <title>Genome sequencing of Lactobacillus mucosae KCTC 21011.</title>
        <authorList>
            <person name="Kim J."/>
        </authorList>
    </citation>
    <scope>NUCLEOTIDE SEQUENCE [LARGE SCALE GENOMIC DNA]</scope>
    <source>
        <strain evidence="1 2">LM011</strain>
    </source>
</reference>
<evidence type="ECO:0000313" key="1">
    <source>
        <dbReference type="EMBL" id="QOL69651.1"/>
    </source>
</evidence>
<dbReference type="Proteomes" id="UP000593929">
    <property type="component" value="Chromosome"/>
</dbReference>
<name>A0A7L9VQP9_LIMMU</name>
<accession>A0A7L9VQP9</accession>